<dbReference type="CDD" id="cd07185">
    <property type="entry name" value="OmpA_C-like"/>
    <property type="match status" value="1"/>
</dbReference>
<proteinExistence type="predicted"/>
<feature type="domain" description="OmpA-like" evidence="5">
    <location>
        <begin position="117"/>
        <end position="234"/>
    </location>
</feature>
<accession>A0ABV7GE31</accession>
<protein>
    <submittedName>
        <fullName evidence="6">OmpA family protein</fullName>
    </submittedName>
</protein>
<evidence type="ECO:0000313" key="7">
    <source>
        <dbReference type="Proteomes" id="UP001595621"/>
    </source>
</evidence>
<sequence>MAELFPADLYPVESNGDMGPEQGLRMEWELTDRKLNILILQGAELCFPATVVQAELNQRRIVRQLQGGLLYDAATDIIAQRQLLHRLDKRLKDATRYGKCVLPEKDLEGLIDSGNVTHELSRLLNQDNQFAVNSFQLNPKFIGHLAAAAARLKLMPQYSLLITGHADDQGSLDYNFQLANARAEQVKRYLMIFGLDESQIHLDSVGETDPLLKGTHPEIRLTNRRVTIAVIETKLAPATGKGATGKGEAQ</sequence>
<keyword evidence="3" id="KW-0998">Cell outer membrane</keyword>
<evidence type="ECO:0000256" key="4">
    <source>
        <dbReference type="PROSITE-ProRule" id="PRU00473"/>
    </source>
</evidence>
<dbReference type="Gene3D" id="3.30.1330.60">
    <property type="entry name" value="OmpA-like domain"/>
    <property type="match status" value="1"/>
</dbReference>
<gene>
    <name evidence="6" type="ORF">ACFOE0_16605</name>
</gene>
<evidence type="ECO:0000256" key="2">
    <source>
        <dbReference type="ARBA" id="ARBA00023136"/>
    </source>
</evidence>
<dbReference type="PRINTS" id="PR01021">
    <property type="entry name" value="OMPADOMAIN"/>
</dbReference>
<dbReference type="Proteomes" id="UP001595621">
    <property type="component" value="Unassembled WGS sequence"/>
</dbReference>
<dbReference type="RefSeq" id="WP_248936282.1">
    <property type="nucleotide sequence ID" value="NZ_JAKILF010000004.1"/>
</dbReference>
<reference evidence="7" key="1">
    <citation type="journal article" date="2019" name="Int. J. Syst. Evol. Microbiol.">
        <title>The Global Catalogue of Microorganisms (GCM) 10K type strain sequencing project: providing services to taxonomists for standard genome sequencing and annotation.</title>
        <authorList>
            <consortium name="The Broad Institute Genomics Platform"/>
            <consortium name="The Broad Institute Genome Sequencing Center for Infectious Disease"/>
            <person name="Wu L."/>
            <person name="Ma J."/>
        </authorList>
    </citation>
    <scope>NUCLEOTIDE SEQUENCE [LARGE SCALE GENOMIC DNA]</scope>
    <source>
        <strain evidence="7">KCTC 52277</strain>
    </source>
</reference>
<dbReference type="PANTHER" id="PTHR30329:SF21">
    <property type="entry name" value="LIPOPROTEIN YIAD-RELATED"/>
    <property type="match status" value="1"/>
</dbReference>
<dbReference type="InterPro" id="IPR006665">
    <property type="entry name" value="OmpA-like"/>
</dbReference>
<keyword evidence="2 4" id="KW-0472">Membrane</keyword>
<dbReference type="SUPFAM" id="SSF103088">
    <property type="entry name" value="OmpA-like"/>
    <property type="match status" value="1"/>
</dbReference>
<evidence type="ECO:0000256" key="3">
    <source>
        <dbReference type="ARBA" id="ARBA00023237"/>
    </source>
</evidence>
<dbReference type="InterPro" id="IPR036737">
    <property type="entry name" value="OmpA-like_sf"/>
</dbReference>
<dbReference type="EMBL" id="JBHRTD010000017">
    <property type="protein sequence ID" value="MFC3139788.1"/>
    <property type="molecule type" value="Genomic_DNA"/>
</dbReference>
<dbReference type="PANTHER" id="PTHR30329">
    <property type="entry name" value="STATOR ELEMENT OF FLAGELLAR MOTOR COMPLEX"/>
    <property type="match status" value="1"/>
</dbReference>
<dbReference type="Pfam" id="PF00691">
    <property type="entry name" value="OmpA"/>
    <property type="match status" value="1"/>
</dbReference>
<evidence type="ECO:0000256" key="1">
    <source>
        <dbReference type="ARBA" id="ARBA00004442"/>
    </source>
</evidence>
<keyword evidence="7" id="KW-1185">Reference proteome</keyword>
<evidence type="ECO:0000313" key="6">
    <source>
        <dbReference type="EMBL" id="MFC3139788.1"/>
    </source>
</evidence>
<dbReference type="InterPro" id="IPR006664">
    <property type="entry name" value="OMP_bac"/>
</dbReference>
<dbReference type="InterPro" id="IPR050330">
    <property type="entry name" value="Bact_OuterMem_StrucFunc"/>
</dbReference>
<dbReference type="PROSITE" id="PS51123">
    <property type="entry name" value="OMPA_2"/>
    <property type="match status" value="1"/>
</dbReference>
<evidence type="ECO:0000259" key="5">
    <source>
        <dbReference type="PROSITE" id="PS51123"/>
    </source>
</evidence>
<name>A0ABV7GE31_9GAMM</name>
<organism evidence="6 7">
    <name type="scientific">Shewanella submarina</name>
    <dbReference type="NCBI Taxonomy" id="2016376"/>
    <lineage>
        <taxon>Bacteria</taxon>
        <taxon>Pseudomonadati</taxon>
        <taxon>Pseudomonadota</taxon>
        <taxon>Gammaproteobacteria</taxon>
        <taxon>Alteromonadales</taxon>
        <taxon>Shewanellaceae</taxon>
        <taxon>Shewanella</taxon>
    </lineage>
</organism>
<comment type="caution">
    <text evidence="6">The sequence shown here is derived from an EMBL/GenBank/DDBJ whole genome shotgun (WGS) entry which is preliminary data.</text>
</comment>
<comment type="subcellular location">
    <subcellularLocation>
        <location evidence="1">Cell outer membrane</location>
    </subcellularLocation>
</comment>